<protein>
    <submittedName>
        <fullName evidence="2">Uncharacterized protein</fullName>
    </submittedName>
</protein>
<feature type="transmembrane region" description="Helical" evidence="1">
    <location>
        <begin position="122"/>
        <end position="143"/>
    </location>
</feature>
<keyword evidence="1" id="KW-0472">Membrane</keyword>
<feature type="transmembrane region" description="Helical" evidence="1">
    <location>
        <begin position="284"/>
        <end position="304"/>
    </location>
</feature>
<gene>
    <name evidence="2" type="ORF">RS130_00045</name>
</gene>
<feature type="transmembrane region" description="Helical" evidence="1">
    <location>
        <begin position="96"/>
        <end position="116"/>
    </location>
</feature>
<organism evidence="2 3">
    <name type="scientific">Paraglaciecola aquimarina</name>
    <dbReference type="NCBI Taxonomy" id="1235557"/>
    <lineage>
        <taxon>Bacteria</taxon>
        <taxon>Pseudomonadati</taxon>
        <taxon>Pseudomonadota</taxon>
        <taxon>Gammaproteobacteria</taxon>
        <taxon>Alteromonadales</taxon>
        <taxon>Alteromonadaceae</taxon>
        <taxon>Paraglaciecola</taxon>
    </lineage>
</organism>
<feature type="transmembrane region" description="Helical" evidence="1">
    <location>
        <begin position="54"/>
        <end position="75"/>
    </location>
</feature>
<dbReference type="EMBL" id="JAWDIO010000001">
    <property type="protein sequence ID" value="MDU0352507.1"/>
    <property type="molecule type" value="Genomic_DNA"/>
</dbReference>
<dbReference type="Gene3D" id="1.10.4160.10">
    <property type="entry name" value="Hydantoin permease"/>
    <property type="match status" value="1"/>
</dbReference>
<dbReference type="Proteomes" id="UP001247805">
    <property type="component" value="Unassembled WGS sequence"/>
</dbReference>
<keyword evidence="3" id="KW-1185">Reference proteome</keyword>
<feature type="transmembrane region" description="Helical" evidence="1">
    <location>
        <begin position="12"/>
        <end position="42"/>
    </location>
</feature>
<dbReference type="RefSeq" id="WP_316024225.1">
    <property type="nucleotide sequence ID" value="NZ_JAWDIO010000001.1"/>
</dbReference>
<feature type="transmembrane region" description="Helical" evidence="1">
    <location>
        <begin position="185"/>
        <end position="205"/>
    </location>
</feature>
<comment type="caution">
    <text evidence="2">The sequence shown here is derived from an EMBL/GenBank/DDBJ whole genome shotgun (WGS) entry which is preliminary data.</text>
</comment>
<dbReference type="InterPro" id="IPR030191">
    <property type="entry name" value="CodB"/>
</dbReference>
<proteinExistence type="predicted"/>
<evidence type="ECO:0000313" key="3">
    <source>
        <dbReference type="Proteomes" id="UP001247805"/>
    </source>
</evidence>
<name>A0ABU3SR83_9ALTE</name>
<dbReference type="PANTHER" id="PTHR30569">
    <property type="entry name" value="CYTOSINE TRANSPORTER CODB"/>
    <property type="match status" value="1"/>
</dbReference>
<keyword evidence="1" id="KW-0812">Transmembrane</keyword>
<feature type="transmembrane region" description="Helical" evidence="1">
    <location>
        <begin position="163"/>
        <end position="179"/>
    </location>
</feature>
<feature type="transmembrane region" description="Helical" evidence="1">
    <location>
        <begin position="259"/>
        <end position="278"/>
    </location>
</feature>
<evidence type="ECO:0000256" key="1">
    <source>
        <dbReference type="SAM" id="Phobius"/>
    </source>
</evidence>
<reference evidence="2 3" key="1">
    <citation type="submission" date="2023-10" db="EMBL/GenBank/DDBJ databases">
        <title>Glaciecola aquimarina strain GGW-M5 nov., isolated from a coastal seawater.</title>
        <authorList>
            <person name="Bayburt H."/>
            <person name="Kim J.M."/>
            <person name="Choi B.J."/>
            <person name="Jeon C.O."/>
        </authorList>
    </citation>
    <scope>NUCLEOTIDE SEQUENCE [LARGE SCALE GENOMIC DNA]</scope>
    <source>
        <strain evidence="2 3">KCTC 32108</strain>
    </source>
</reference>
<dbReference type="PANTHER" id="PTHR30569:SF0">
    <property type="entry name" value="CYTOSINE PERMEASE"/>
    <property type="match status" value="1"/>
</dbReference>
<sequence>MTLLRFAKSAKYGYFSALGMFIGHYMAWICAGIMGAGAAILLKTSITAIDPGSVAYAALGASGILAVIIAGWTTSNPTIYRAGLAFSSLNHTWGRTKVTIVVGIITTIIACSPFVFSGLLGFVGYMGLLLAPVGAIIVAEHWIFPKIGLTRYWSSYKGNTTNIAAFITWIVSMIAGIAVEQAGLLHLFFILVPMWIFSTVMYIVLASSMGAKDTYSKAIVAEKVELERKAAEVQFLSSRQTEQVSLDNIEPMNSKVAKYISWTALLACLYMGIMSYVNQDIETVTTWLIVLTLIYFVTATYAYLAKSSNED</sequence>
<evidence type="ECO:0000313" key="2">
    <source>
        <dbReference type="EMBL" id="MDU0352507.1"/>
    </source>
</evidence>
<keyword evidence="1" id="KW-1133">Transmembrane helix</keyword>
<accession>A0ABU3SR83</accession>